<dbReference type="FunFam" id="3.80.10.10:FF:000207">
    <property type="entry name" value="Relaxin family peptide receptor 2"/>
    <property type="match status" value="1"/>
</dbReference>
<dbReference type="SUPFAM" id="SSF57424">
    <property type="entry name" value="LDL receptor-like module"/>
    <property type="match status" value="1"/>
</dbReference>
<keyword evidence="6 14" id="KW-1133">Transmembrane helix</keyword>
<feature type="transmembrane region" description="Helical" evidence="14">
    <location>
        <begin position="411"/>
        <end position="433"/>
    </location>
</feature>
<proteinExistence type="predicted"/>
<feature type="transmembrane region" description="Helical" evidence="14">
    <location>
        <begin position="377"/>
        <end position="399"/>
    </location>
</feature>
<evidence type="ECO:0000256" key="11">
    <source>
        <dbReference type="ARBA" id="ARBA00023180"/>
    </source>
</evidence>
<feature type="transmembrane region" description="Helical" evidence="14">
    <location>
        <begin position="631"/>
        <end position="655"/>
    </location>
</feature>
<keyword evidence="8 14" id="KW-0472">Membrane</keyword>
<evidence type="ECO:0000256" key="9">
    <source>
        <dbReference type="ARBA" id="ARBA00023157"/>
    </source>
</evidence>
<dbReference type="SMART" id="SM00192">
    <property type="entry name" value="LDLa"/>
    <property type="match status" value="1"/>
</dbReference>
<feature type="transmembrane region" description="Helical" evidence="14">
    <location>
        <begin position="548"/>
        <end position="571"/>
    </location>
</feature>
<keyword evidence="4 14" id="KW-0812">Transmembrane</keyword>
<evidence type="ECO:0000256" key="12">
    <source>
        <dbReference type="ARBA" id="ARBA00023224"/>
    </source>
</evidence>
<dbReference type="SUPFAM" id="SSF52058">
    <property type="entry name" value="L domain-like"/>
    <property type="match status" value="1"/>
</dbReference>
<evidence type="ECO:0000313" key="17">
    <source>
        <dbReference type="Proteomes" id="UP000694403"/>
    </source>
</evidence>
<dbReference type="FunFam" id="1.20.1070.10:FF:000023">
    <property type="entry name" value="Relaxin family peptide receptor 1"/>
    <property type="match status" value="1"/>
</dbReference>
<dbReference type="Pfam" id="PF00057">
    <property type="entry name" value="Ldl_recept_a"/>
    <property type="match status" value="1"/>
</dbReference>
<dbReference type="Pfam" id="PF13855">
    <property type="entry name" value="LRR_8"/>
    <property type="match status" value="2"/>
</dbReference>
<dbReference type="PANTHER" id="PTHR24372">
    <property type="entry name" value="GLYCOPROTEIN HORMONE RECEPTOR"/>
    <property type="match status" value="1"/>
</dbReference>
<dbReference type="InterPro" id="IPR036055">
    <property type="entry name" value="LDL_receptor-like_sf"/>
</dbReference>
<evidence type="ECO:0000256" key="8">
    <source>
        <dbReference type="ARBA" id="ARBA00023136"/>
    </source>
</evidence>
<evidence type="ECO:0000256" key="5">
    <source>
        <dbReference type="ARBA" id="ARBA00022737"/>
    </source>
</evidence>
<feature type="disulfide bond" evidence="13">
    <location>
        <begin position="46"/>
        <end position="61"/>
    </location>
</feature>
<evidence type="ECO:0000256" key="6">
    <source>
        <dbReference type="ARBA" id="ARBA00022989"/>
    </source>
</evidence>
<evidence type="ECO:0000259" key="15">
    <source>
        <dbReference type="PROSITE" id="PS50262"/>
    </source>
</evidence>
<reference evidence="16" key="2">
    <citation type="submission" date="2025-09" db="UniProtKB">
        <authorList>
            <consortium name="Ensembl"/>
        </authorList>
    </citation>
    <scope>IDENTIFICATION</scope>
</reference>
<reference evidence="16" key="1">
    <citation type="submission" date="2025-08" db="UniProtKB">
        <authorList>
            <consortium name="Ensembl"/>
        </authorList>
    </citation>
    <scope>IDENTIFICATION</scope>
</reference>
<evidence type="ECO:0000256" key="4">
    <source>
        <dbReference type="ARBA" id="ARBA00022692"/>
    </source>
</evidence>
<accession>A0A8C3XL03</accession>
<dbReference type="PANTHER" id="PTHR24372:SF72">
    <property type="entry name" value="RELAXIN RECEPTOR 2"/>
    <property type="match status" value="1"/>
</dbReference>
<dbReference type="InterPro" id="IPR002172">
    <property type="entry name" value="LDrepeatLR_classA_rpt"/>
</dbReference>
<keyword evidence="3" id="KW-0433">Leucine-rich repeat</keyword>
<feature type="transmembrane region" description="Helical" evidence="14">
    <location>
        <begin position="592"/>
        <end position="611"/>
    </location>
</feature>
<dbReference type="GO" id="GO:0005886">
    <property type="term" value="C:plasma membrane"/>
    <property type="evidence" value="ECO:0007669"/>
    <property type="project" value="UniProtKB-SubCell"/>
</dbReference>
<dbReference type="Gene3D" id="3.80.10.10">
    <property type="entry name" value="Ribonuclease Inhibitor"/>
    <property type="match status" value="2"/>
</dbReference>
<dbReference type="PROSITE" id="PS51450">
    <property type="entry name" value="LRR"/>
    <property type="match status" value="2"/>
</dbReference>
<dbReference type="GO" id="GO:0009755">
    <property type="term" value="P:hormone-mediated signaling pathway"/>
    <property type="evidence" value="ECO:0007669"/>
    <property type="project" value="TreeGrafter"/>
</dbReference>
<evidence type="ECO:0000256" key="3">
    <source>
        <dbReference type="ARBA" id="ARBA00022614"/>
    </source>
</evidence>
<sequence length="703" mass="80659">EMVLIHCFFIFPESLLIKGSSIGPICQKDYFPCGNLTTCLPRAFHCDGVNDCGNGTDEENCGDNSGWANIFDMVHGKPNYLDLSQECCLLQYPEICDCIETELECVDVNLKSVPHVSSNVTLLSLKHNKIHFLPDEVFSRYTEVKKIFLQHNCIQTISRKAFFGLYKLQILYLSHNCITSLRPGIFRDLHKLKWLILDGNPIVKISQQLFTGLKSLFFLSMINNSLEALPRKMCTEMPFINWIFLRGNQIRFVPEKTFSSLRDLGELDLSNNLITELPHYIFDDLKHLQKLNLSYNPLSLLYGDQFDSLQQLESLDLETIEIPNINSRMFQPLRNLSYIYFKKFLYCSYALHVRICTPLTDGISSFENLLVVNVLRVFVWIIACVTCFGNLFVIGMRSFIRAENKTHTTSIKMLCCAACLMGVYLFSIGVFDIKYHGQYKKYAVLWMESLPCHIMGFLAMFSTEVSVLLLTYLTLEKYLVIVFPFSNIGPGKHQTIIILVSIWFIGLVIAIIPFWDEDFFGNYYGKNGVCFPLYSDQTEEIGGKGYSLGIFLGVNLLAFIIIVFSYVSMFYSIQKTALRTSEVRSNIHMDVAVANQFFFIVFTNSICWIPVFVIKILSLFQVEIPGTVTSWIVIFILPINSALNPILYTLTTTFFKEKLKQLLQKHRRRSVFKNDRKSLATSIAWTDDSLIHASSLRLGFLKR</sequence>
<keyword evidence="10" id="KW-0675">Receptor</keyword>
<evidence type="ECO:0000256" key="14">
    <source>
        <dbReference type="SAM" id="Phobius"/>
    </source>
</evidence>
<dbReference type="Ensembl" id="ENSCSRT00000006037.1">
    <property type="protein sequence ID" value="ENSCSRP00000005847.1"/>
    <property type="gene ID" value="ENSCSRG00000004233.1"/>
</dbReference>
<dbReference type="Gene3D" id="4.10.400.10">
    <property type="entry name" value="Low-density Lipoprotein Receptor"/>
    <property type="match status" value="1"/>
</dbReference>
<dbReference type="Pfam" id="PF00001">
    <property type="entry name" value="7tm_1"/>
    <property type="match status" value="1"/>
</dbReference>
<keyword evidence="11" id="KW-0325">Glycoprotein</keyword>
<dbReference type="InterPro" id="IPR023415">
    <property type="entry name" value="LDLR_class-A_CS"/>
</dbReference>
<feature type="domain" description="G-protein coupled receptors family 1 profile" evidence="15">
    <location>
        <begin position="389"/>
        <end position="648"/>
    </location>
</feature>
<feature type="transmembrane region" description="Helical" evidence="14">
    <location>
        <begin position="453"/>
        <end position="475"/>
    </location>
</feature>
<keyword evidence="17" id="KW-1185">Reference proteome</keyword>
<dbReference type="PROSITE" id="PS50068">
    <property type="entry name" value="LDLRA_2"/>
    <property type="match status" value="1"/>
</dbReference>
<dbReference type="FunFam" id="4.10.400.10:FF:000014">
    <property type="entry name" value="Relaxin family peptide receptor 1"/>
    <property type="match status" value="1"/>
</dbReference>
<evidence type="ECO:0000256" key="7">
    <source>
        <dbReference type="ARBA" id="ARBA00023040"/>
    </source>
</evidence>
<dbReference type="PROSITE" id="PS01209">
    <property type="entry name" value="LDLRA_1"/>
    <property type="match status" value="1"/>
</dbReference>
<dbReference type="SUPFAM" id="SSF81321">
    <property type="entry name" value="Family A G protein-coupled receptor-like"/>
    <property type="match status" value="1"/>
</dbReference>
<evidence type="ECO:0000256" key="1">
    <source>
        <dbReference type="ARBA" id="ARBA00004651"/>
    </source>
</evidence>
<dbReference type="GO" id="GO:0007189">
    <property type="term" value="P:adenylate cyclase-activating G protein-coupled receptor signaling pathway"/>
    <property type="evidence" value="ECO:0007669"/>
    <property type="project" value="TreeGrafter"/>
</dbReference>
<dbReference type="InterPro" id="IPR000276">
    <property type="entry name" value="GPCR_Rhodpsn"/>
</dbReference>
<feature type="transmembrane region" description="Helical" evidence="14">
    <location>
        <begin position="496"/>
        <end position="515"/>
    </location>
</feature>
<keyword evidence="7" id="KW-0297">G-protein coupled receptor</keyword>
<dbReference type="Proteomes" id="UP000694403">
    <property type="component" value="Unplaced"/>
</dbReference>
<dbReference type="InterPro" id="IPR017452">
    <property type="entry name" value="GPCR_Rhodpsn_7TM"/>
</dbReference>
<dbReference type="GO" id="GO:0008528">
    <property type="term" value="F:G protein-coupled peptide receptor activity"/>
    <property type="evidence" value="ECO:0007669"/>
    <property type="project" value="TreeGrafter"/>
</dbReference>
<dbReference type="SMART" id="SM00369">
    <property type="entry name" value="LRR_TYP"/>
    <property type="match status" value="9"/>
</dbReference>
<dbReference type="AlphaFoldDB" id="A0A8C3XL03"/>
<evidence type="ECO:0000256" key="2">
    <source>
        <dbReference type="ARBA" id="ARBA00022475"/>
    </source>
</evidence>
<keyword evidence="5" id="KW-0677">Repeat</keyword>
<name>A0A8C3XL03_CHESE</name>
<keyword evidence="9 13" id="KW-1015">Disulfide bond</keyword>
<evidence type="ECO:0000256" key="13">
    <source>
        <dbReference type="PROSITE-ProRule" id="PRU00124"/>
    </source>
</evidence>
<dbReference type="PRINTS" id="PR01739">
    <property type="entry name" value="RELAXINR"/>
</dbReference>
<keyword evidence="12" id="KW-0807">Transducer</keyword>
<evidence type="ECO:0000313" key="16">
    <source>
        <dbReference type="Ensembl" id="ENSCSRP00000005847.1"/>
    </source>
</evidence>
<dbReference type="InterPro" id="IPR008112">
    <property type="entry name" value="Relaxin_rcpt"/>
</dbReference>
<dbReference type="InterPro" id="IPR032675">
    <property type="entry name" value="LRR_dom_sf"/>
</dbReference>
<comment type="subcellular location">
    <subcellularLocation>
        <location evidence="1">Cell membrane</location>
        <topology evidence="1">Multi-pass membrane protein</topology>
    </subcellularLocation>
</comment>
<protein>
    <recommendedName>
        <fullName evidence="15">G-protein coupled receptors family 1 profile domain-containing protein</fullName>
    </recommendedName>
</protein>
<evidence type="ECO:0000256" key="10">
    <source>
        <dbReference type="ARBA" id="ARBA00023170"/>
    </source>
</evidence>
<organism evidence="16 17">
    <name type="scientific">Chelydra serpentina</name>
    <name type="common">Snapping turtle</name>
    <name type="synonym">Testudo serpentina</name>
    <dbReference type="NCBI Taxonomy" id="8475"/>
    <lineage>
        <taxon>Eukaryota</taxon>
        <taxon>Metazoa</taxon>
        <taxon>Chordata</taxon>
        <taxon>Craniata</taxon>
        <taxon>Vertebrata</taxon>
        <taxon>Euteleostomi</taxon>
        <taxon>Archelosauria</taxon>
        <taxon>Testudinata</taxon>
        <taxon>Testudines</taxon>
        <taxon>Cryptodira</taxon>
        <taxon>Durocryptodira</taxon>
        <taxon>Americhelydia</taxon>
        <taxon>Chelydroidea</taxon>
        <taxon>Chelydridae</taxon>
        <taxon>Chelydra</taxon>
    </lineage>
</organism>
<dbReference type="InterPro" id="IPR001611">
    <property type="entry name" value="Leu-rich_rpt"/>
</dbReference>
<comment type="caution">
    <text evidence="13">Lacks conserved residue(s) required for the propagation of feature annotation.</text>
</comment>
<dbReference type="InterPro" id="IPR003591">
    <property type="entry name" value="Leu-rich_rpt_typical-subtyp"/>
</dbReference>
<dbReference type="Gene3D" id="1.20.1070.10">
    <property type="entry name" value="Rhodopsin 7-helix transmembrane proteins"/>
    <property type="match status" value="1"/>
</dbReference>
<dbReference type="PRINTS" id="PR00237">
    <property type="entry name" value="GPCRRHODOPSN"/>
</dbReference>
<keyword evidence="2" id="KW-1003">Cell membrane</keyword>
<dbReference type="CDD" id="cd00112">
    <property type="entry name" value="LDLa"/>
    <property type="match status" value="1"/>
</dbReference>
<dbReference type="PROSITE" id="PS50262">
    <property type="entry name" value="G_PROTEIN_RECEP_F1_2"/>
    <property type="match status" value="1"/>
</dbReference>